<dbReference type="AlphaFoldDB" id="A0A1I5AJB1"/>
<dbReference type="RefSeq" id="WP_092206883.1">
    <property type="nucleotide sequence ID" value="NZ_FOVN01000002.1"/>
</dbReference>
<feature type="chain" id="PRO_5011504817" description="DUF3108 domain-containing protein" evidence="1">
    <location>
        <begin position="23"/>
        <end position="259"/>
    </location>
</feature>
<evidence type="ECO:0000256" key="1">
    <source>
        <dbReference type="SAM" id="SignalP"/>
    </source>
</evidence>
<organism evidence="2 3">
    <name type="scientific">Bizionia echini</name>
    <dbReference type="NCBI Taxonomy" id="649333"/>
    <lineage>
        <taxon>Bacteria</taxon>
        <taxon>Pseudomonadati</taxon>
        <taxon>Bacteroidota</taxon>
        <taxon>Flavobacteriia</taxon>
        <taxon>Flavobacteriales</taxon>
        <taxon>Flavobacteriaceae</taxon>
        <taxon>Bizionia</taxon>
    </lineage>
</organism>
<reference evidence="3" key="1">
    <citation type="submission" date="2016-10" db="EMBL/GenBank/DDBJ databases">
        <authorList>
            <person name="Varghese N."/>
            <person name="Submissions S."/>
        </authorList>
    </citation>
    <scope>NUCLEOTIDE SEQUENCE [LARGE SCALE GENOMIC DNA]</scope>
    <source>
        <strain evidence="3">DSM 23925</strain>
    </source>
</reference>
<evidence type="ECO:0008006" key="4">
    <source>
        <dbReference type="Google" id="ProtNLM"/>
    </source>
</evidence>
<dbReference type="OrthoDB" id="9808473at2"/>
<dbReference type="InterPro" id="IPR021457">
    <property type="entry name" value="DUF3108"/>
</dbReference>
<dbReference type="EMBL" id="FOVN01000002">
    <property type="protein sequence ID" value="SFN62440.1"/>
    <property type="molecule type" value="Genomic_DNA"/>
</dbReference>
<dbReference type="Pfam" id="PF11306">
    <property type="entry name" value="DUF3108"/>
    <property type="match status" value="1"/>
</dbReference>
<feature type="signal peptide" evidence="1">
    <location>
        <begin position="1"/>
        <end position="22"/>
    </location>
</feature>
<keyword evidence="3" id="KW-1185">Reference proteome</keyword>
<gene>
    <name evidence="2" type="ORF">SAMN04487989_10289</name>
</gene>
<sequence length="259" mass="29180">MYKYFVLLLLFASTLGFTQNTAVSMTETLKFTAAYNMSGIMTDLAEVTMETSPVKTSKATLLRLKCTATTYSKWDNFFKIRDLYESYVSPTTLTPYLYKRDINEGGYYKFMQYKFKHKTKTVESIKKKRRGDGTIWEEKKNLNIGSSTNDIVTTIYKIRNLNLDQATSGKSFPLTVLFDNKEYKITVVYLGTEAINTAIGKKSCYKLGISVTNSSVLKGSNDNLLWLTADSNKVPVFAKFKIAVGNGELKIKSASGLKN</sequence>
<dbReference type="STRING" id="649333.SAMN04487989_10289"/>
<protein>
    <recommendedName>
        <fullName evidence="4">DUF3108 domain-containing protein</fullName>
    </recommendedName>
</protein>
<name>A0A1I5AJB1_9FLAO</name>
<keyword evidence="1" id="KW-0732">Signal</keyword>
<dbReference type="Proteomes" id="UP000198705">
    <property type="component" value="Unassembled WGS sequence"/>
</dbReference>
<evidence type="ECO:0000313" key="3">
    <source>
        <dbReference type="Proteomes" id="UP000198705"/>
    </source>
</evidence>
<proteinExistence type="predicted"/>
<evidence type="ECO:0000313" key="2">
    <source>
        <dbReference type="EMBL" id="SFN62440.1"/>
    </source>
</evidence>
<accession>A0A1I5AJB1</accession>